<keyword evidence="5 8" id="KW-0812">Transmembrane</keyword>
<dbReference type="OrthoDB" id="9805682at2"/>
<dbReference type="FunFam" id="1.20.81.30:FF:000001">
    <property type="entry name" value="Type II secretion system protein F"/>
    <property type="match status" value="2"/>
</dbReference>
<dbReference type="InterPro" id="IPR018076">
    <property type="entry name" value="T2SS_GspF_dom"/>
</dbReference>
<name>A0A3R9EJ20_9VIBR</name>
<accession>A0A3R9EJ20</accession>
<sequence length="405" mass="45794">MSNHKLNTYLWYGIDSSGRTINGKILAVCQAQIMEQLNERNIQVRLIKKRPLAAYKQVRERVSTKEITRLTRQWASMTASGLPIATSLKLIANNSQRAGVKSLTWLLRQKLEAGLSVTQTLQQSSEHFDSIFLAIVNAGENTGRLAEALERAANYRERAEYLRSKMIGAAIYPSLVLATAILVTILMLTQVIPELERMFTSYNSPLPWFTQQVIKLSRLTLDYGIYTGAITIFITFTIRLGYCHSNRFRHSLDRLKLKIPLFGKLYSQAGFTLFSRTLATCFESGISITPCLHTSARIFKNAYYQQKVHELIQEVNSGLALNFAMRHSGIFPEFMLQMVMLGEESGRLADMLNRVADEYETEIEKAIEHMSQAFEPIMIVILGTVVASLVIAMYLPIFNLVSVMS</sequence>
<feature type="transmembrane region" description="Helical" evidence="8">
    <location>
        <begin position="223"/>
        <end position="242"/>
    </location>
</feature>
<dbReference type="RefSeq" id="WP_125319699.1">
    <property type="nucleotide sequence ID" value="NZ_AP024889.1"/>
</dbReference>
<keyword evidence="3" id="KW-1003">Cell membrane</keyword>
<dbReference type="Proteomes" id="UP000269041">
    <property type="component" value="Unassembled WGS sequence"/>
</dbReference>
<keyword evidence="11" id="KW-1185">Reference proteome</keyword>
<reference evidence="10 11" key="1">
    <citation type="submission" date="2018-12" db="EMBL/GenBank/DDBJ databases">
        <title>Genomic taxonomy of the Vibrionaceae family.</title>
        <authorList>
            <person name="Gomez-Gil B."/>
            <person name="Enciso-Ibarra K."/>
        </authorList>
    </citation>
    <scope>NUCLEOTIDE SEQUENCE [LARGE SCALE GENOMIC DNA]</scope>
    <source>
        <strain evidence="10 11">CAIM 594</strain>
    </source>
</reference>
<dbReference type="AlphaFoldDB" id="A0A3R9EJ20"/>
<protein>
    <submittedName>
        <fullName evidence="10">Type II secretion system F family protein</fullName>
    </submittedName>
</protein>
<dbReference type="InterPro" id="IPR003004">
    <property type="entry name" value="GspF/PilC"/>
</dbReference>
<keyword evidence="4" id="KW-0997">Cell inner membrane</keyword>
<dbReference type="Pfam" id="PF00482">
    <property type="entry name" value="T2SSF"/>
    <property type="match status" value="2"/>
</dbReference>
<evidence type="ECO:0000256" key="8">
    <source>
        <dbReference type="SAM" id="Phobius"/>
    </source>
</evidence>
<evidence type="ECO:0000256" key="7">
    <source>
        <dbReference type="ARBA" id="ARBA00023136"/>
    </source>
</evidence>
<evidence type="ECO:0000256" key="3">
    <source>
        <dbReference type="ARBA" id="ARBA00022475"/>
    </source>
</evidence>
<evidence type="ECO:0000313" key="10">
    <source>
        <dbReference type="EMBL" id="RSD32615.1"/>
    </source>
</evidence>
<comment type="subcellular location">
    <subcellularLocation>
        <location evidence="1">Cell inner membrane</location>
        <topology evidence="1">Multi-pass membrane protein</topology>
    </subcellularLocation>
</comment>
<dbReference type="EMBL" id="RSFA01000006">
    <property type="protein sequence ID" value="RSD32615.1"/>
    <property type="molecule type" value="Genomic_DNA"/>
</dbReference>
<feature type="transmembrane region" description="Helical" evidence="8">
    <location>
        <begin position="166"/>
        <end position="192"/>
    </location>
</feature>
<feature type="transmembrane region" description="Helical" evidence="8">
    <location>
        <begin position="377"/>
        <end position="397"/>
    </location>
</feature>
<dbReference type="InterPro" id="IPR042094">
    <property type="entry name" value="T2SS_GspF_sf"/>
</dbReference>
<comment type="caution">
    <text evidence="10">The sequence shown here is derived from an EMBL/GenBank/DDBJ whole genome shotgun (WGS) entry which is preliminary data.</text>
</comment>
<dbReference type="Gene3D" id="1.20.81.30">
    <property type="entry name" value="Type II secretion system (T2SS), domain F"/>
    <property type="match status" value="2"/>
</dbReference>
<evidence type="ECO:0000256" key="1">
    <source>
        <dbReference type="ARBA" id="ARBA00004429"/>
    </source>
</evidence>
<proteinExistence type="inferred from homology"/>
<evidence type="ECO:0000256" key="5">
    <source>
        <dbReference type="ARBA" id="ARBA00022692"/>
    </source>
</evidence>
<organism evidence="10 11">
    <name type="scientific">Vibrio pectenicida</name>
    <dbReference type="NCBI Taxonomy" id="62763"/>
    <lineage>
        <taxon>Bacteria</taxon>
        <taxon>Pseudomonadati</taxon>
        <taxon>Pseudomonadota</taxon>
        <taxon>Gammaproteobacteria</taxon>
        <taxon>Vibrionales</taxon>
        <taxon>Vibrionaceae</taxon>
        <taxon>Vibrio</taxon>
    </lineage>
</organism>
<feature type="domain" description="Type II secretion system protein GspF" evidence="9">
    <location>
        <begin position="71"/>
        <end position="193"/>
    </location>
</feature>
<gene>
    <name evidence="10" type="ORF">EJA03_02680</name>
</gene>
<evidence type="ECO:0000256" key="4">
    <source>
        <dbReference type="ARBA" id="ARBA00022519"/>
    </source>
</evidence>
<dbReference type="PANTHER" id="PTHR30012:SF7">
    <property type="entry name" value="PROTEIN TRANSPORT PROTEIN HOFC HOMOLOG"/>
    <property type="match status" value="1"/>
</dbReference>
<evidence type="ECO:0000313" key="11">
    <source>
        <dbReference type="Proteomes" id="UP000269041"/>
    </source>
</evidence>
<dbReference type="PRINTS" id="PR00812">
    <property type="entry name" value="BCTERIALGSPF"/>
</dbReference>
<dbReference type="GO" id="GO:0005886">
    <property type="term" value="C:plasma membrane"/>
    <property type="evidence" value="ECO:0007669"/>
    <property type="project" value="UniProtKB-SubCell"/>
</dbReference>
<dbReference type="GO" id="GO:0015628">
    <property type="term" value="P:protein secretion by the type II secretion system"/>
    <property type="evidence" value="ECO:0007669"/>
    <property type="project" value="TreeGrafter"/>
</dbReference>
<dbReference type="PANTHER" id="PTHR30012">
    <property type="entry name" value="GENERAL SECRETION PATHWAY PROTEIN"/>
    <property type="match status" value="1"/>
</dbReference>
<keyword evidence="6 8" id="KW-1133">Transmembrane helix</keyword>
<keyword evidence="7 8" id="KW-0472">Membrane</keyword>
<comment type="similarity">
    <text evidence="2">Belongs to the GSP F family.</text>
</comment>
<feature type="domain" description="Type II secretion system protein GspF" evidence="9">
    <location>
        <begin position="274"/>
        <end position="396"/>
    </location>
</feature>
<evidence type="ECO:0000256" key="6">
    <source>
        <dbReference type="ARBA" id="ARBA00022989"/>
    </source>
</evidence>
<evidence type="ECO:0000256" key="2">
    <source>
        <dbReference type="ARBA" id="ARBA00005745"/>
    </source>
</evidence>
<evidence type="ECO:0000259" key="9">
    <source>
        <dbReference type="Pfam" id="PF00482"/>
    </source>
</evidence>